<dbReference type="Gene3D" id="3.40.960.10">
    <property type="entry name" value="VSR Endonuclease"/>
    <property type="match status" value="1"/>
</dbReference>
<reference evidence="2" key="1">
    <citation type="journal article" date="2020" name="Microbiol. Resour. Announc.">
        <title>Complete Genome Sequence of Adlercreutzia sp. Strain 8CFCBH1, a Potent Producer of Equol, Isolated from Healthy Japanese Feces.</title>
        <authorList>
            <person name="Ogata Y."/>
            <person name="Sakamoto M."/>
            <person name="Ohkuma M."/>
            <person name="Hattori M."/>
            <person name="Suda W."/>
        </authorList>
    </citation>
    <scope>NUCLEOTIDE SEQUENCE [LARGE SCALE GENOMIC DNA]</scope>
    <source>
        <strain evidence="2">8CFCBH1</strain>
    </source>
</reference>
<dbReference type="Proteomes" id="UP000501727">
    <property type="component" value="Chromosome"/>
</dbReference>
<proteinExistence type="predicted"/>
<evidence type="ECO:0008006" key="3">
    <source>
        <dbReference type="Google" id="ProtNLM"/>
    </source>
</evidence>
<organism evidence="1 2">
    <name type="scientific">Adlercreutzia hattorii</name>
    <dbReference type="NCBI Taxonomy" id="2707299"/>
    <lineage>
        <taxon>Bacteria</taxon>
        <taxon>Bacillati</taxon>
        <taxon>Actinomycetota</taxon>
        <taxon>Coriobacteriia</taxon>
        <taxon>Eggerthellales</taxon>
        <taxon>Eggerthellaceae</taxon>
        <taxon>Adlercreutzia</taxon>
    </lineage>
</organism>
<protein>
    <recommendedName>
        <fullName evidence="3">DUF559 domain-containing protein</fullName>
    </recommendedName>
</protein>
<accession>A0A6F8SLL9</accession>
<sequence>MESGVFVSCPELCFVQLAQSLPFHELVRAGNVLCGRFYLDAGKGGELGRREPLTSKRRIEAFIRANPGIKGVKEARRALPWVTEGAASPPEAFLAMVFGLPYRYGGFQLSDLAVNRRLRPSHKAQQIARRTTLVPDILFADARLAIEYDSTAEHTSSSQLTRDAQKRLALETDGYKVVTVTAGQIGSSGEMRRIAEQCYRRRGKRFRPQSKEFANQQALLFRMGWSLEDYCLKEQPR</sequence>
<gene>
    <name evidence="1" type="ORF">ADCFC_15290</name>
</gene>
<evidence type="ECO:0000313" key="1">
    <source>
        <dbReference type="EMBL" id="BCA89032.1"/>
    </source>
</evidence>
<dbReference type="KEGG" id="ahat:ADCFC_16510"/>
<dbReference type="EMBL" id="AP022829">
    <property type="protein sequence ID" value="BCA89032.1"/>
    <property type="molecule type" value="Genomic_DNA"/>
</dbReference>
<dbReference type="AlphaFoldDB" id="A0A6F8SLL9"/>
<reference evidence="2" key="2">
    <citation type="submission" date="2020-03" db="EMBL/GenBank/DDBJ databases">
        <title>Complete Genome Sequence of Adlercreutzia sp. strain 8CFCBH1 Producing Equol, Isolated from Healthy Japanese Feces.</title>
        <authorList>
            <person name="Ogata Y."/>
            <person name="Sakamoto M."/>
            <person name="Ohkuma M."/>
            <person name="Hattori M."/>
            <person name="Suda W."/>
        </authorList>
    </citation>
    <scope>NUCLEOTIDE SEQUENCE [LARGE SCALE GENOMIC DNA]</scope>
    <source>
        <strain evidence="2">8CFCBH1</strain>
    </source>
</reference>
<evidence type="ECO:0000313" key="2">
    <source>
        <dbReference type="Proteomes" id="UP000501727"/>
    </source>
</evidence>
<name>A0A6F8SLL9_9ACTN</name>
<keyword evidence="2" id="KW-1185">Reference proteome</keyword>